<name>A0ABT3ZPQ3_9BURK</name>
<proteinExistence type="predicted"/>
<dbReference type="Proteomes" id="UP001082899">
    <property type="component" value="Unassembled WGS sequence"/>
</dbReference>
<sequence>MNSIDHVISNHTNVNSATVPFASPRPTKKHLVQIAKHVLARHGIHSPAFITDEALDLVDIDDALAWFNGSLESVLVGEMRDIDHGLQALFGFNGGKPNGMCFHVLISVKQ</sequence>
<gene>
    <name evidence="1" type="ORF">OVY01_11870</name>
</gene>
<dbReference type="RefSeq" id="WP_267847778.1">
    <property type="nucleotide sequence ID" value="NZ_JAPMXC010000002.1"/>
</dbReference>
<reference evidence="1" key="1">
    <citation type="submission" date="2022-11" db="EMBL/GenBank/DDBJ databases">
        <title>Robbsia betulipollinis sp. nov., isolated from pollen of birch (Betula pendula).</title>
        <authorList>
            <person name="Shi H."/>
            <person name="Ambika Manirajan B."/>
            <person name="Ratering S."/>
            <person name="Geissler-Plaum R."/>
            <person name="Schnell S."/>
        </authorList>
    </citation>
    <scope>NUCLEOTIDE SEQUENCE</scope>
    <source>
        <strain evidence="1">Bb-Pol-6</strain>
    </source>
</reference>
<evidence type="ECO:0000313" key="2">
    <source>
        <dbReference type="Proteomes" id="UP001082899"/>
    </source>
</evidence>
<protein>
    <submittedName>
        <fullName evidence="1">Uncharacterized protein</fullName>
    </submittedName>
</protein>
<evidence type="ECO:0000313" key="1">
    <source>
        <dbReference type="EMBL" id="MCY0387920.1"/>
    </source>
</evidence>
<accession>A0ABT3ZPQ3</accession>
<comment type="caution">
    <text evidence="1">The sequence shown here is derived from an EMBL/GenBank/DDBJ whole genome shotgun (WGS) entry which is preliminary data.</text>
</comment>
<organism evidence="1 2">
    <name type="scientific">Robbsia betulipollinis</name>
    <dbReference type="NCBI Taxonomy" id="2981849"/>
    <lineage>
        <taxon>Bacteria</taxon>
        <taxon>Pseudomonadati</taxon>
        <taxon>Pseudomonadota</taxon>
        <taxon>Betaproteobacteria</taxon>
        <taxon>Burkholderiales</taxon>
        <taxon>Burkholderiaceae</taxon>
        <taxon>Robbsia</taxon>
    </lineage>
</organism>
<keyword evidence="2" id="KW-1185">Reference proteome</keyword>
<dbReference type="EMBL" id="JAPMXC010000002">
    <property type="protein sequence ID" value="MCY0387920.1"/>
    <property type="molecule type" value="Genomic_DNA"/>
</dbReference>